<dbReference type="Pfam" id="PF07228">
    <property type="entry name" value="SpoIIE"/>
    <property type="match status" value="1"/>
</dbReference>
<dbReference type="Gene3D" id="3.60.40.10">
    <property type="entry name" value="PPM-type phosphatase domain"/>
    <property type="match status" value="1"/>
</dbReference>
<dbReference type="EMBL" id="BJXX01000069">
    <property type="protein sequence ID" value="GEN34279.1"/>
    <property type="molecule type" value="Genomic_DNA"/>
</dbReference>
<dbReference type="InterPro" id="IPR001789">
    <property type="entry name" value="Sig_transdc_resp-reg_receiver"/>
</dbReference>
<dbReference type="GO" id="GO:0000160">
    <property type="term" value="P:phosphorelay signal transduction system"/>
    <property type="evidence" value="ECO:0007669"/>
    <property type="project" value="InterPro"/>
</dbReference>
<dbReference type="GO" id="GO:0016791">
    <property type="term" value="F:phosphatase activity"/>
    <property type="evidence" value="ECO:0007669"/>
    <property type="project" value="TreeGrafter"/>
</dbReference>
<evidence type="ECO:0000259" key="3">
    <source>
        <dbReference type="PROSITE" id="PS50110"/>
    </source>
</evidence>
<dbReference type="InterPro" id="IPR036457">
    <property type="entry name" value="PPM-type-like_dom_sf"/>
</dbReference>
<proteinExistence type="predicted"/>
<dbReference type="SUPFAM" id="SSF81606">
    <property type="entry name" value="PP2C-like"/>
    <property type="match status" value="1"/>
</dbReference>
<dbReference type="PANTHER" id="PTHR43156">
    <property type="entry name" value="STAGE II SPORULATION PROTEIN E-RELATED"/>
    <property type="match status" value="1"/>
</dbReference>
<protein>
    <submittedName>
        <fullName evidence="4">Transcriptional regulator</fullName>
    </submittedName>
</protein>
<reference evidence="4 5" key="1">
    <citation type="submission" date="2019-07" db="EMBL/GenBank/DDBJ databases">
        <title>Whole genome shotgun sequence of Aneurinibacillus danicus NBRC 102444.</title>
        <authorList>
            <person name="Hosoyama A."/>
            <person name="Uohara A."/>
            <person name="Ohji S."/>
            <person name="Ichikawa N."/>
        </authorList>
    </citation>
    <scope>NUCLEOTIDE SEQUENCE [LARGE SCALE GENOMIC DNA]</scope>
    <source>
        <strain evidence="4 5">NBRC 102444</strain>
    </source>
</reference>
<dbReference type="AlphaFoldDB" id="A0A511V696"/>
<name>A0A511V696_9BACL</name>
<sequence>MKILLVDDEPGILALLERVLRHAGYHDLITAESASTALTYIHNTSIDSILIDIMMPNIDGITACRRIREHPAYIDTPIIMLTAFDNRTHLSRAFEAGATDYITKPISIEELLARVRNALRFKLMLDASKEREQTMQVLFKKIMHEIELAKNIQRGVLSAPLSNPHIETDAFYEPSQQLAGDLYSWFPIDQHRYGVIVLDVMGHGVAASLISMSVRSLLRGMITRLGDPIAVMTELNRHMHTLFSRSAHPIPHYFTAIYLMIDTQTQVIEYVNAGHPAGFLLTSTQRPQLLTEGCLPIGLVTNLPMRKGCIPYDGETLLVLYTDGLLAAMEDSENDISSLHSLCASFPLLSGRSFIDYIFSRYPLNLRHLEDDICLVTIRLKI</sequence>
<dbReference type="Pfam" id="PF00072">
    <property type="entry name" value="Response_reg"/>
    <property type="match status" value="1"/>
</dbReference>
<dbReference type="Gene3D" id="3.40.50.2300">
    <property type="match status" value="1"/>
</dbReference>
<keyword evidence="5" id="KW-1185">Reference proteome</keyword>
<keyword evidence="2" id="KW-0597">Phosphoprotein</keyword>
<feature type="modified residue" description="4-aspartylphosphate" evidence="2">
    <location>
        <position position="52"/>
    </location>
</feature>
<gene>
    <name evidence="4" type="ORF">ADA01nite_17390</name>
</gene>
<dbReference type="InterPro" id="IPR001932">
    <property type="entry name" value="PPM-type_phosphatase-like_dom"/>
</dbReference>
<dbReference type="OrthoDB" id="9763484at2"/>
<dbReference type="PANTHER" id="PTHR43156:SF14">
    <property type="entry name" value="PHOSPHOSERINE PHOSPHATASE RSBP"/>
    <property type="match status" value="1"/>
</dbReference>
<organism evidence="4 5">
    <name type="scientific">Aneurinibacillus danicus</name>
    <dbReference type="NCBI Taxonomy" id="267746"/>
    <lineage>
        <taxon>Bacteria</taxon>
        <taxon>Bacillati</taxon>
        <taxon>Bacillota</taxon>
        <taxon>Bacilli</taxon>
        <taxon>Bacillales</taxon>
        <taxon>Paenibacillaceae</taxon>
        <taxon>Aneurinibacillus group</taxon>
        <taxon>Aneurinibacillus</taxon>
    </lineage>
</organism>
<keyword evidence="1" id="KW-0378">Hydrolase</keyword>
<dbReference type="SMART" id="SM00448">
    <property type="entry name" value="REC"/>
    <property type="match status" value="1"/>
</dbReference>
<dbReference type="SMART" id="SM00331">
    <property type="entry name" value="PP2C_SIG"/>
    <property type="match status" value="1"/>
</dbReference>
<evidence type="ECO:0000313" key="4">
    <source>
        <dbReference type="EMBL" id="GEN34279.1"/>
    </source>
</evidence>
<evidence type="ECO:0000256" key="1">
    <source>
        <dbReference type="ARBA" id="ARBA00022801"/>
    </source>
</evidence>
<evidence type="ECO:0000313" key="5">
    <source>
        <dbReference type="Proteomes" id="UP000321157"/>
    </source>
</evidence>
<dbReference type="SUPFAM" id="SSF52172">
    <property type="entry name" value="CheY-like"/>
    <property type="match status" value="1"/>
</dbReference>
<feature type="domain" description="Response regulatory" evidence="3">
    <location>
        <begin position="2"/>
        <end position="119"/>
    </location>
</feature>
<dbReference type="RefSeq" id="WP_146809560.1">
    <property type="nucleotide sequence ID" value="NZ_BJXX01000069.1"/>
</dbReference>
<accession>A0A511V696</accession>
<dbReference type="InterPro" id="IPR011006">
    <property type="entry name" value="CheY-like_superfamily"/>
</dbReference>
<dbReference type="Proteomes" id="UP000321157">
    <property type="component" value="Unassembled WGS sequence"/>
</dbReference>
<dbReference type="PROSITE" id="PS50110">
    <property type="entry name" value="RESPONSE_REGULATORY"/>
    <property type="match status" value="1"/>
</dbReference>
<dbReference type="InterPro" id="IPR052016">
    <property type="entry name" value="Bact_Sigma-Reg"/>
</dbReference>
<evidence type="ECO:0000256" key="2">
    <source>
        <dbReference type="PROSITE-ProRule" id="PRU00169"/>
    </source>
</evidence>
<comment type="caution">
    <text evidence="4">The sequence shown here is derived from an EMBL/GenBank/DDBJ whole genome shotgun (WGS) entry which is preliminary data.</text>
</comment>